<feature type="compositionally biased region" description="Polar residues" evidence="6">
    <location>
        <begin position="683"/>
        <end position="699"/>
    </location>
</feature>
<feature type="compositionally biased region" description="Basic and acidic residues" evidence="6">
    <location>
        <begin position="662"/>
        <end position="674"/>
    </location>
</feature>
<dbReference type="FunFam" id="2.40.330.10:FF:000003">
    <property type="entry name" value="B3 domain-containing transcription factor FUS3"/>
    <property type="match status" value="1"/>
</dbReference>
<proteinExistence type="predicted"/>
<keyword evidence="9" id="KW-1185">Reference proteome</keyword>
<protein>
    <submittedName>
        <fullName evidence="8">B3 domain-containing transcription factor ABI3</fullName>
    </submittedName>
</protein>
<evidence type="ECO:0000256" key="4">
    <source>
        <dbReference type="ARBA" id="ARBA00023163"/>
    </source>
</evidence>
<feature type="compositionally biased region" description="Basic residues" evidence="6">
    <location>
        <begin position="452"/>
        <end position="464"/>
    </location>
</feature>
<evidence type="ECO:0000256" key="2">
    <source>
        <dbReference type="ARBA" id="ARBA00023015"/>
    </source>
</evidence>
<accession>A0AAD8GRW7</accession>
<feature type="compositionally biased region" description="Polar residues" evidence="6">
    <location>
        <begin position="518"/>
        <end position="527"/>
    </location>
</feature>
<comment type="subcellular location">
    <subcellularLocation>
        <location evidence="1">Nucleus</location>
    </subcellularLocation>
</comment>
<evidence type="ECO:0000256" key="1">
    <source>
        <dbReference type="ARBA" id="ARBA00004123"/>
    </source>
</evidence>
<name>A0AAD8GRW7_9APIA</name>
<evidence type="ECO:0000256" key="3">
    <source>
        <dbReference type="ARBA" id="ARBA00023125"/>
    </source>
</evidence>
<dbReference type="InterPro" id="IPR015300">
    <property type="entry name" value="DNA-bd_pseudobarrel_sf"/>
</dbReference>
<evidence type="ECO:0000259" key="7">
    <source>
        <dbReference type="PROSITE" id="PS50863"/>
    </source>
</evidence>
<dbReference type="GO" id="GO:0003700">
    <property type="term" value="F:DNA-binding transcription factor activity"/>
    <property type="evidence" value="ECO:0007669"/>
    <property type="project" value="InterPro"/>
</dbReference>
<gene>
    <name evidence="8" type="ORF">POM88_052397</name>
</gene>
<dbReference type="GO" id="GO:0003677">
    <property type="term" value="F:DNA binding"/>
    <property type="evidence" value="ECO:0007669"/>
    <property type="project" value="UniProtKB-KW"/>
</dbReference>
<evidence type="ECO:0000313" key="9">
    <source>
        <dbReference type="Proteomes" id="UP001237642"/>
    </source>
</evidence>
<evidence type="ECO:0000313" key="8">
    <source>
        <dbReference type="EMBL" id="KAK1353262.1"/>
    </source>
</evidence>
<feature type="region of interest" description="Disordered" evidence="6">
    <location>
        <begin position="518"/>
        <end position="547"/>
    </location>
</feature>
<dbReference type="PANTHER" id="PTHR31140:SF81">
    <property type="entry name" value="B3 DOMAIN-CONTAINING TRANSCRIPTION FACTOR ABI3"/>
    <property type="match status" value="1"/>
</dbReference>
<keyword evidence="2" id="KW-0805">Transcription regulation</keyword>
<dbReference type="PROSITE" id="PS50863">
    <property type="entry name" value="B3"/>
    <property type="match status" value="1"/>
</dbReference>
<dbReference type="EMBL" id="JAUIZM010000013">
    <property type="protein sequence ID" value="KAK1353262.1"/>
    <property type="molecule type" value="Genomic_DNA"/>
</dbReference>
<reference evidence="8" key="2">
    <citation type="submission" date="2023-05" db="EMBL/GenBank/DDBJ databases">
        <authorList>
            <person name="Schelkunov M.I."/>
        </authorList>
    </citation>
    <scope>NUCLEOTIDE SEQUENCE</scope>
    <source>
        <strain evidence="8">Hsosn_3</strain>
        <tissue evidence="8">Leaf</tissue>
    </source>
</reference>
<dbReference type="PANTHER" id="PTHR31140">
    <property type="entry name" value="B3 DOMAIN-CONTAINING TRANSCRIPTION FACTOR ABI3"/>
    <property type="match status" value="1"/>
</dbReference>
<reference evidence="8" key="1">
    <citation type="submission" date="2023-02" db="EMBL/GenBank/DDBJ databases">
        <title>Genome of toxic invasive species Heracleum sosnowskyi carries increased number of genes despite the absence of recent whole-genome duplications.</title>
        <authorList>
            <person name="Schelkunov M."/>
            <person name="Shtratnikova V."/>
            <person name="Makarenko M."/>
            <person name="Klepikova A."/>
            <person name="Omelchenko D."/>
            <person name="Novikova G."/>
            <person name="Obukhova E."/>
            <person name="Bogdanov V."/>
            <person name="Penin A."/>
            <person name="Logacheva M."/>
        </authorList>
    </citation>
    <scope>NUCLEOTIDE SEQUENCE</scope>
    <source>
        <strain evidence="8">Hsosn_3</strain>
        <tissue evidence="8">Leaf</tissue>
    </source>
</reference>
<dbReference type="InterPro" id="IPR044800">
    <property type="entry name" value="LEC2-like"/>
</dbReference>
<dbReference type="InterPro" id="IPR003340">
    <property type="entry name" value="B3_DNA-bd"/>
</dbReference>
<keyword evidence="3" id="KW-0238">DNA-binding</keyword>
<keyword evidence="4" id="KW-0804">Transcription</keyword>
<comment type="caution">
    <text evidence="8">The sequence shown here is derived from an EMBL/GenBank/DDBJ whole genome shotgun (WGS) entry which is preliminary data.</text>
</comment>
<keyword evidence="5" id="KW-0539">Nucleus</keyword>
<dbReference type="Pfam" id="PF02362">
    <property type="entry name" value="B3"/>
    <property type="match status" value="1"/>
</dbReference>
<dbReference type="SMART" id="SM01019">
    <property type="entry name" value="B3"/>
    <property type="match status" value="1"/>
</dbReference>
<feature type="region of interest" description="Disordered" evidence="6">
    <location>
        <begin position="662"/>
        <end position="699"/>
    </location>
</feature>
<feature type="compositionally biased region" description="Low complexity" evidence="6">
    <location>
        <begin position="530"/>
        <end position="545"/>
    </location>
</feature>
<organism evidence="8 9">
    <name type="scientific">Heracleum sosnowskyi</name>
    <dbReference type="NCBI Taxonomy" id="360622"/>
    <lineage>
        <taxon>Eukaryota</taxon>
        <taxon>Viridiplantae</taxon>
        <taxon>Streptophyta</taxon>
        <taxon>Embryophyta</taxon>
        <taxon>Tracheophyta</taxon>
        <taxon>Spermatophyta</taxon>
        <taxon>Magnoliopsida</taxon>
        <taxon>eudicotyledons</taxon>
        <taxon>Gunneridae</taxon>
        <taxon>Pentapetalae</taxon>
        <taxon>asterids</taxon>
        <taxon>campanulids</taxon>
        <taxon>Apiales</taxon>
        <taxon>Apiaceae</taxon>
        <taxon>Apioideae</taxon>
        <taxon>apioid superclade</taxon>
        <taxon>Tordylieae</taxon>
        <taxon>Tordyliinae</taxon>
        <taxon>Heracleum</taxon>
    </lineage>
</organism>
<feature type="region of interest" description="Disordered" evidence="6">
    <location>
        <begin position="447"/>
        <end position="480"/>
    </location>
</feature>
<evidence type="ECO:0000256" key="6">
    <source>
        <dbReference type="SAM" id="MobiDB-lite"/>
    </source>
</evidence>
<feature type="domain" description="TF-B3" evidence="7">
    <location>
        <begin position="558"/>
        <end position="662"/>
    </location>
</feature>
<dbReference type="Proteomes" id="UP001237642">
    <property type="component" value="Unassembled WGS sequence"/>
</dbReference>
<dbReference type="Gene3D" id="2.40.330.10">
    <property type="entry name" value="DNA-binding pseudobarrel domain"/>
    <property type="match status" value="1"/>
</dbReference>
<dbReference type="GO" id="GO:0005634">
    <property type="term" value="C:nucleus"/>
    <property type="evidence" value="ECO:0007669"/>
    <property type="project" value="UniProtKB-SubCell"/>
</dbReference>
<sequence>MRREIGDEVHAEYQNQNQNSCGFDGAMDDIMGTFSDLEIWLGGDDQQDETPVADSSIFDNNFPQLPDFPCMSTNQFVSSSASPASSSSSAASWAMTKSNAQQKMKQDVRSIRYDMATPVPDLSYTDGFRPSDNTGMENVDCMNVMNNLGYMDLIEDGNDVWDPSCIFQGDDDQTNPDQRILNQEVPNEEDESCYIVEGVKEVVEGKLGLDELGVMFFEWLKNNKEHISAEDMRNIKFKKSTIECASKRLGSTQEGKKQLLRLILQWVEKYQLQNKRNRDAATAAAAAVAASHQVPNCQFQESFPNPNPNINNSITNTDANNLMWIPTPQTYFDQAMVAPSAAFPPPAMAYVGRDRHHPFVGGANASPMNFHAYSPQMPPTEYQMLEPAQSWPRSQFVVPPQYNSYPDQNGNFAPTPQPFAPVYGDQHPSQNYNGNNIGEGSVRLGASATKEARKKRMDRQRRGSLYHTHQNQLNKVDLPESEGLLSVENCTNNIKGPTDNWPCWPPATGAPILEQPSMEAQPQNQKRQMSHQQQAQSERGQQSQKQEFKGENNLKLLLQKVLKQSDVGNLGRIVLPKKEAETHLPQLDERDGISIAMEDIGNSKVWNLRYSLRFWPNNKSRMYLLENTGDFVKTNGLQEGDFIVIYSDIKSDKYLIRGVKVREQPARPRSEARVKATRKNHRNSGAGNEHSSTPSKLKA</sequence>
<dbReference type="AlphaFoldDB" id="A0AAD8GRW7"/>
<dbReference type="SUPFAM" id="SSF101936">
    <property type="entry name" value="DNA-binding pseudobarrel domain"/>
    <property type="match status" value="1"/>
</dbReference>
<evidence type="ECO:0000256" key="5">
    <source>
        <dbReference type="ARBA" id="ARBA00023242"/>
    </source>
</evidence>